<name>A0ABW3ZQG6_9BACI</name>
<sequence length="105" mass="11669">MVLVVLKAISEKQHSSQLEAYSVDVLLVAFRGRLVSLLVLVALQVIAARHTLLAEKIAGALRGLTYAFLPAGVYVYFLRSSSVLFIFRIVIIVMSQPLFIYQPFS</sequence>
<proteinExistence type="predicted"/>
<keyword evidence="3" id="KW-1185">Reference proteome</keyword>
<gene>
    <name evidence="2" type="ORF">ACFQ4A_01235</name>
</gene>
<evidence type="ECO:0000313" key="2">
    <source>
        <dbReference type="EMBL" id="MFD1360297.1"/>
    </source>
</evidence>
<protein>
    <submittedName>
        <fullName evidence="2">Uncharacterized protein</fullName>
    </submittedName>
</protein>
<evidence type="ECO:0000313" key="3">
    <source>
        <dbReference type="Proteomes" id="UP001597178"/>
    </source>
</evidence>
<feature type="transmembrane region" description="Helical" evidence="1">
    <location>
        <begin position="25"/>
        <end position="47"/>
    </location>
</feature>
<dbReference type="Proteomes" id="UP001597178">
    <property type="component" value="Unassembled WGS sequence"/>
</dbReference>
<comment type="caution">
    <text evidence="2">The sequence shown here is derived from an EMBL/GenBank/DDBJ whole genome shotgun (WGS) entry which is preliminary data.</text>
</comment>
<reference evidence="3" key="1">
    <citation type="journal article" date="2019" name="Int. J. Syst. Evol. Microbiol.">
        <title>The Global Catalogue of Microorganisms (GCM) 10K type strain sequencing project: providing services to taxonomists for standard genome sequencing and annotation.</title>
        <authorList>
            <consortium name="The Broad Institute Genomics Platform"/>
            <consortium name="The Broad Institute Genome Sequencing Center for Infectious Disease"/>
            <person name="Wu L."/>
            <person name="Ma J."/>
        </authorList>
    </citation>
    <scope>NUCLEOTIDE SEQUENCE [LARGE SCALE GENOMIC DNA]</scope>
    <source>
        <strain evidence="3">CCUG 54822</strain>
    </source>
</reference>
<feature type="transmembrane region" description="Helical" evidence="1">
    <location>
        <begin position="83"/>
        <end position="101"/>
    </location>
</feature>
<evidence type="ECO:0000256" key="1">
    <source>
        <dbReference type="SAM" id="Phobius"/>
    </source>
</evidence>
<keyword evidence="1" id="KW-0472">Membrane</keyword>
<feature type="transmembrane region" description="Helical" evidence="1">
    <location>
        <begin position="59"/>
        <end position="77"/>
    </location>
</feature>
<accession>A0ABW3ZQG6</accession>
<dbReference type="EMBL" id="JBHTNH010000002">
    <property type="protein sequence ID" value="MFD1360297.1"/>
    <property type="molecule type" value="Genomic_DNA"/>
</dbReference>
<keyword evidence="1" id="KW-0812">Transmembrane</keyword>
<keyword evidence="1" id="KW-1133">Transmembrane helix</keyword>
<organism evidence="2 3">
    <name type="scientific">Lentibacillus salinarum</name>
    <dbReference type="NCBI Taxonomy" id="446820"/>
    <lineage>
        <taxon>Bacteria</taxon>
        <taxon>Bacillati</taxon>
        <taxon>Bacillota</taxon>
        <taxon>Bacilli</taxon>
        <taxon>Bacillales</taxon>
        <taxon>Bacillaceae</taxon>
        <taxon>Lentibacillus</taxon>
    </lineage>
</organism>